<evidence type="ECO:0008006" key="4">
    <source>
        <dbReference type="Google" id="ProtNLM"/>
    </source>
</evidence>
<evidence type="ECO:0000313" key="2">
    <source>
        <dbReference type="EMBL" id="MBP2383158.1"/>
    </source>
</evidence>
<dbReference type="Proteomes" id="UP001519290">
    <property type="component" value="Unassembled WGS sequence"/>
</dbReference>
<keyword evidence="1" id="KW-0812">Transmembrane</keyword>
<protein>
    <recommendedName>
        <fullName evidence="4">DUF4190 domain-containing protein</fullName>
    </recommendedName>
</protein>
<keyword evidence="3" id="KW-1185">Reference proteome</keyword>
<sequence>MSTEHRDDQDQRPSDEAAARPRRLLGALVVTMFASWLLLMAPLPFSLAAGVTALIALVLLILVSVQSFREGRWGMAVLGVVVGVPATLMIVVGSLLSVLFYGPMSQVEECRSTAITEQAKAQCESEAQDSMAGWLSGLLGG</sequence>
<organism evidence="2 3">
    <name type="scientific">Brachybacterium sacelli</name>
    <dbReference type="NCBI Taxonomy" id="173364"/>
    <lineage>
        <taxon>Bacteria</taxon>
        <taxon>Bacillati</taxon>
        <taxon>Actinomycetota</taxon>
        <taxon>Actinomycetes</taxon>
        <taxon>Micrococcales</taxon>
        <taxon>Dermabacteraceae</taxon>
        <taxon>Brachybacterium</taxon>
    </lineage>
</organism>
<dbReference type="EMBL" id="JAGIOD010000002">
    <property type="protein sequence ID" value="MBP2383158.1"/>
    <property type="molecule type" value="Genomic_DNA"/>
</dbReference>
<reference evidence="2 3" key="1">
    <citation type="submission" date="2021-03" db="EMBL/GenBank/DDBJ databases">
        <title>Sequencing the genomes of 1000 actinobacteria strains.</title>
        <authorList>
            <person name="Klenk H.-P."/>
        </authorList>
    </citation>
    <scope>NUCLEOTIDE SEQUENCE [LARGE SCALE GENOMIC DNA]</scope>
    <source>
        <strain evidence="2 3">DSM 14566</strain>
    </source>
</reference>
<feature type="transmembrane region" description="Helical" evidence="1">
    <location>
        <begin position="21"/>
        <end position="39"/>
    </location>
</feature>
<dbReference type="RefSeq" id="WP_209903777.1">
    <property type="nucleotide sequence ID" value="NZ_BAAAJW010000005.1"/>
</dbReference>
<feature type="transmembrane region" description="Helical" evidence="1">
    <location>
        <begin position="45"/>
        <end position="65"/>
    </location>
</feature>
<name>A0ABS4X3W2_9MICO</name>
<keyword evidence="1" id="KW-1133">Transmembrane helix</keyword>
<gene>
    <name evidence="2" type="ORF">JOF43_003147</name>
</gene>
<accession>A0ABS4X3W2</accession>
<evidence type="ECO:0000256" key="1">
    <source>
        <dbReference type="SAM" id="Phobius"/>
    </source>
</evidence>
<keyword evidence="1" id="KW-0472">Membrane</keyword>
<proteinExistence type="predicted"/>
<comment type="caution">
    <text evidence="2">The sequence shown here is derived from an EMBL/GenBank/DDBJ whole genome shotgun (WGS) entry which is preliminary data.</text>
</comment>
<feature type="transmembrane region" description="Helical" evidence="1">
    <location>
        <begin position="77"/>
        <end position="102"/>
    </location>
</feature>
<evidence type="ECO:0000313" key="3">
    <source>
        <dbReference type="Proteomes" id="UP001519290"/>
    </source>
</evidence>